<comment type="caution">
    <text evidence="2">The sequence shown here is derived from an EMBL/GenBank/DDBJ whole genome shotgun (WGS) entry which is preliminary data.</text>
</comment>
<feature type="compositionally biased region" description="Basic and acidic residues" evidence="1">
    <location>
        <begin position="445"/>
        <end position="454"/>
    </location>
</feature>
<evidence type="ECO:0000313" key="2">
    <source>
        <dbReference type="EMBL" id="GKV16030.1"/>
    </source>
</evidence>
<proteinExistence type="predicted"/>
<evidence type="ECO:0000313" key="3">
    <source>
        <dbReference type="Proteomes" id="UP001054252"/>
    </source>
</evidence>
<evidence type="ECO:0000256" key="1">
    <source>
        <dbReference type="SAM" id="MobiDB-lite"/>
    </source>
</evidence>
<feature type="region of interest" description="Disordered" evidence="1">
    <location>
        <begin position="129"/>
        <end position="151"/>
    </location>
</feature>
<feature type="region of interest" description="Disordered" evidence="1">
    <location>
        <begin position="1"/>
        <end position="65"/>
    </location>
</feature>
<sequence length="610" mass="65142">MSHQSQGPGPSSPAELPTRRKRGRPRKDEGLVQGENTNIPAMSTSDGTKKNRQSLGTSNAPSDGMVGQVVSGVIEGSFDAGYLLNVKVADTDTFLRGVVFLPGRFIPITAANDVAPHVKMYQRKEIPIPFLNPQSPRHAAGPLTEKSDKNPVELRNDSPKLVGQVQPTEFLSGISVALVAGENQPSTVKIPPPGILPASYTDLSLGEKVSEQKTVESILEKDKAVGQDQVPQGFSTGLSPGENVLEQKTVESALEKDKAVAQDQVLPVFDTGLSLGEKVSEQKIVESASEEDKAVVQDQVLPVFDTDLSLGEKVSKRKILESESEEGKAVGQVQVIHGFDTGLSLGEKALEQKIVESASEMDKAVGQNQAVQAFDAGLYLGEKVSGQKTLETLLEKDVTIGQNQLLLQGFETIKQGKGPNIDVELPEEVGLPSIPVNDILPGREASSHEPEVEHQTVSSDLKSDALVSDNAKGSNLELNQIPGFTEPESQVCASTGLDMLMEKQASPRQDQLQDTQLEITKVIHADYTSHVNGFPLTDAARTMKAGTYSAPMTTLPPMIGADHISSEAKPATNDSIGAKMVESQDFSSTIDVNSSCMDCNVNDTIPPAQS</sequence>
<accession>A0AAV5K0I7</accession>
<dbReference type="EMBL" id="BPVZ01000044">
    <property type="protein sequence ID" value="GKV16030.1"/>
    <property type="molecule type" value="Genomic_DNA"/>
</dbReference>
<name>A0AAV5K0I7_9ROSI</name>
<dbReference type="Proteomes" id="UP001054252">
    <property type="component" value="Unassembled WGS sequence"/>
</dbReference>
<feature type="compositionally biased region" description="Polar residues" evidence="1">
    <location>
        <begin position="34"/>
        <end position="46"/>
    </location>
</feature>
<dbReference type="PANTHER" id="PTHR34682">
    <property type="entry name" value="AT HOOK MOTIF-CONTAINING PROTEIN"/>
    <property type="match status" value="1"/>
</dbReference>
<dbReference type="PANTHER" id="PTHR34682:SF3">
    <property type="entry name" value="AT HOOK MOTIF-CONTAINING PROTEIN"/>
    <property type="match status" value="1"/>
</dbReference>
<protein>
    <submittedName>
        <fullName evidence="2">Uncharacterized protein</fullName>
    </submittedName>
</protein>
<dbReference type="InterPro" id="IPR045881">
    <property type="entry name" value="MNM1-like"/>
</dbReference>
<feature type="region of interest" description="Disordered" evidence="1">
    <location>
        <begin position="441"/>
        <end position="464"/>
    </location>
</feature>
<feature type="compositionally biased region" description="Low complexity" evidence="1">
    <location>
        <begin position="1"/>
        <end position="13"/>
    </location>
</feature>
<keyword evidence="3" id="KW-1185">Reference proteome</keyword>
<reference evidence="2 3" key="1">
    <citation type="journal article" date="2021" name="Commun. Biol.">
        <title>The genome of Shorea leprosula (Dipterocarpaceae) highlights the ecological relevance of drought in aseasonal tropical rainforests.</title>
        <authorList>
            <person name="Ng K.K.S."/>
            <person name="Kobayashi M.J."/>
            <person name="Fawcett J.A."/>
            <person name="Hatakeyama M."/>
            <person name="Paape T."/>
            <person name="Ng C.H."/>
            <person name="Ang C.C."/>
            <person name="Tnah L.H."/>
            <person name="Lee C.T."/>
            <person name="Nishiyama T."/>
            <person name="Sese J."/>
            <person name="O'Brien M.J."/>
            <person name="Copetti D."/>
            <person name="Mohd Noor M.I."/>
            <person name="Ong R.C."/>
            <person name="Putra M."/>
            <person name="Sireger I.Z."/>
            <person name="Indrioko S."/>
            <person name="Kosugi Y."/>
            <person name="Izuno A."/>
            <person name="Isagi Y."/>
            <person name="Lee S.L."/>
            <person name="Shimizu K.K."/>
        </authorList>
    </citation>
    <scope>NUCLEOTIDE SEQUENCE [LARGE SCALE GENOMIC DNA]</scope>
    <source>
        <strain evidence="2">214</strain>
    </source>
</reference>
<dbReference type="AlphaFoldDB" id="A0AAV5K0I7"/>
<organism evidence="2 3">
    <name type="scientific">Rubroshorea leprosula</name>
    <dbReference type="NCBI Taxonomy" id="152421"/>
    <lineage>
        <taxon>Eukaryota</taxon>
        <taxon>Viridiplantae</taxon>
        <taxon>Streptophyta</taxon>
        <taxon>Embryophyta</taxon>
        <taxon>Tracheophyta</taxon>
        <taxon>Spermatophyta</taxon>
        <taxon>Magnoliopsida</taxon>
        <taxon>eudicotyledons</taxon>
        <taxon>Gunneridae</taxon>
        <taxon>Pentapetalae</taxon>
        <taxon>rosids</taxon>
        <taxon>malvids</taxon>
        <taxon>Malvales</taxon>
        <taxon>Dipterocarpaceae</taxon>
        <taxon>Rubroshorea</taxon>
    </lineage>
</organism>
<gene>
    <name evidence="2" type="ORF">SLEP1_g26741</name>
</gene>